<comment type="caution">
    <text evidence="8">The sequence shown here is derived from an EMBL/GenBank/DDBJ whole genome shotgun (WGS) entry which is preliminary data.</text>
</comment>
<evidence type="ECO:0000256" key="3">
    <source>
        <dbReference type="ARBA" id="ARBA00022475"/>
    </source>
</evidence>
<dbReference type="OrthoDB" id="6803299at2"/>
<feature type="transmembrane region" description="Helical" evidence="7">
    <location>
        <begin position="20"/>
        <end position="42"/>
    </location>
</feature>
<feature type="transmembrane region" description="Helical" evidence="7">
    <location>
        <begin position="373"/>
        <end position="392"/>
    </location>
</feature>
<dbReference type="PANTHER" id="PTHR23517">
    <property type="entry name" value="RESISTANCE PROTEIN MDTM, PUTATIVE-RELATED-RELATED"/>
    <property type="match status" value="1"/>
</dbReference>
<feature type="transmembrane region" description="Helical" evidence="7">
    <location>
        <begin position="277"/>
        <end position="298"/>
    </location>
</feature>
<evidence type="ECO:0000256" key="4">
    <source>
        <dbReference type="ARBA" id="ARBA00022692"/>
    </source>
</evidence>
<dbReference type="GO" id="GO:0005886">
    <property type="term" value="C:plasma membrane"/>
    <property type="evidence" value="ECO:0007669"/>
    <property type="project" value="UniProtKB-SubCell"/>
</dbReference>
<dbReference type="EMBL" id="VJZA01000046">
    <property type="protein sequence ID" value="TVT19520.1"/>
    <property type="molecule type" value="Genomic_DNA"/>
</dbReference>
<feature type="transmembrane region" description="Helical" evidence="7">
    <location>
        <begin position="347"/>
        <end position="367"/>
    </location>
</feature>
<dbReference type="SUPFAM" id="SSF103473">
    <property type="entry name" value="MFS general substrate transporter"/>
    <property type="match status" value="1"/>
</dbReference>
<organism evidence="8 9">
    <name type="scientific">Amycolatopsis acidiphila</name>
    <dbReference type="NCBI Taxonomy" id="715473"/>
    <lineage>
        <taxon>Bacteria</taxon>
        <taxon>Bacillati</taxon>
        <taxon>Actinomycetota</taxon>
        <taxon>Actinomycetes</taxon>
        <taxon>Pseudonocardiales</taxon>
        <taxon>Pseudonocardiaceae</taxon>
        <taxon>Amycolatopsis</taxon>
    </lineage>
</organism>
<dbReference type="GO" id="GO:0022857">
    <property type="term" value="F:transmembrane transporter activity"/>
    <property type="evidence" value="ECO:0007669"/>
    <property type="project" value="InterPro"/>
</dbReference>
<gene>
    <name evidence="8" type="ORF">FNH06_24100</name>
</gene>
<dbReference type="AlphaFoldDB" id="A0A558A5J7"/>
<dbReference type="Proteomes" id="UP000318578">
    <property type="component" value="Unassembled WGS sequence"/>
</dbReference>
<sequence length="408" mass="41171">MAAVRRYWREQVPPLGPFRVLALGVLVTTAGEGAWYTTWAVYFTTAAGLPAASVGLGLLLAGAVALLAATPVGALADRLGPRTLLAVLIAVEGVSMAAFLCTSRFAVFLPVAVVNTVADRAAAGVRTAYVAGLADAGNRVGHLARQRVASHVGYTVGAAGGALCLSLHTAAAFHVVIVLNAATSLFHAALLARMPVVPAARVRTPALARDPAFLAVATTTGLLSLCWGLVSTALPLWLLRNTGLPTALAGAVVIVNSLGVALLQVPASRGCTTVRRAAARALWSGAALAGACLVLAATAGGHGLLAAGLVLVAAGAHLAGELWFIAARWTLTLDLTPAGATGRYQGVTATAEAAAQMLSPAVMTVLIGTWGRSGWFVLAAVFLAAGAATVPATRWAVRTRTNAVPGAA</sequence>
<feature type="transmembrane region" description="Helical" evidence="7">
    <location>
        <begin position="83"/>
        <end position="107"/>
    </location>
</feature>
<dbReference type="Pfam" id="PF07690">
    <property type="entry name" value="MFS_1"/>
    <property type="match status" value="1"/>
</dbReference>
<comment type="subcellular location">
    <subcellularLocation>
        <location evidence="1">Cell membrane</location>
        <topology evidence="1">Multi-pass membrane protein</topology>
    </subcellularLocation>
</comment>
<keyword evidence="6 7" id="KW-0472">Membrane</keyword>
<keyword evidence="4 7" id="KW-0812">Transmembrane</keyword>
<reference evidence="8 9" key="1">
    <citation type="submission" date="2019-07" db="EMBL/GenBank/DDBJ databases">
        <title>New species of Amycolatopsis and Streptomyces.</title>
        <authorList>
            <person name="Duangmal K."/>
            <person name="Teo W.F.A."/>
            <person name="Lipun K."/>
        </authorList>
    </citation>
    <scope>NUCLEOTIDE SEQUENCE [LARGE SCALE GENOMIC DNA]</scope>
    <source>
        <strain evidence="8 9">JCM 30562</strain>
    </source>
</reference>
<dbReference type="InterPro" id="IPR036259">
    <property type="entry name" value="MFS_trans_sf"/>
</dbReference>
<keyword evidence="9" id="KW-1185">Reference proteome</keyword>
<dbReference type="InterPro" id="IPR011701">
    <property type="entry name" value="MFS"/>
</dbReference>
<dbReference type="Gene3D" id="1.20.1250.20">
    <property type="entry name" value="MFS general substrate transporter like domains"/>
    <property type="match status" value="2"/>
</dbReference>
<keyword evidence="5 7" id="KW-1133">Transmembrane helix</keyword>
<feature type="transmembrane region" description="Helical" evidence="7">
    <location>
        <begin position="54"/>
        <end position="76"/>
    </location>
</feature>
<evidence type="ECO:0000256" key="5">
    <source>
        <dbReference type="ARBA" id="ARBA00022989"/>
    </source>
</evidence>
<evidence type="ECO:0000313" key="8">
    <source>
        <dbReference type="EMBL" id="TVT19520.1"/>
    </source>
</evidence>
<dbReference type="PANTHER" id="PTHR23517:SF2">
    <property type="entry name" value="MULTIDRUG RESISTANCE PROTEIN MDTH"/>
    <property type="match status" value="1"/>
</dbReference>
<evidence type="ECO:0000313" key="9">
    <source>
        <dbReference type="Proteomes" id="UP000318578"/>
    </source>
</evidence>
<accession>A0A558A5J7</accession>
<keyword evidence="3" id="KW-1003">Cell membrane</keyword>
<evidence type="ECO:0000256" key="1">
    <source>
        <dbReference type="ARBA" id="ARBA00004651"/>
    </source>
</evidence>
<feature type="transmembrane region" description="Helical" evidence="7">
    <location>
        <begin position="213"/>
        <end position="238"/>
    </location>
</feature>
<keyword evidence="2" id="KW-0813">Transport</keyword>
<dbReference type="RefSeq" id="WP_144642155.1">
    <property type="nucleotide sequence ID" value="NZ_BNAX01000001.1"/>
</dbReference>
<evidence type="ECO:0000256" key="6">
    <source>
        <dbReference type="ARBA" id="ARBA00023136"/>
    </source>
</evidence>
<evidence type="ECO:0000256" key="7">
    <source>
        <dbReference type="SAM" id="Phobius"/>
    </source>
</evidence>
<protein>
    <submittedName>
        <fullName evidence="8">MFS transporter</fullName>
    </submittedName>
</protein>
<feature type="transmembrane region" description="Helical" evidence="7">
    <location>
        <begin position="304"/>
        <end position="326"/>
    </location>
</feature>
<feature type="transmembrane region" description="Helical" evidence="7">
    <location>
        <begin position="244"/>
        <end position="265"/>
    </location>
</feature>
<dbReference type="InterPro" id="IPR050171">
    <property type="entry name" value="MFS_Transporters"/>
</dbReference>
<feature type="transmembrane region" description="Helical" evidence="7">
    <location>
        <begin position="171"/>
        <end position="192"/>
    </location>
</feature>
<proteinExistence type="predicted"/>
<evidence type="ECO:0000256" key="2">
    <source>
        <dbReference type="ARBA" id="ARBA00022448"/>
    </source>
</evidence>
<name>A0A558A5J7_9PSEU</name>